<evidence type="ECO:0000256" key="1">
    <source>
        <dbReference type="SAM" id="Phobius"/>
    </source>
</evidence>
<evidence type="ECO:0000313" key="3">
    <source>
        <dbReference type="Proteomes" id="UP001305815"/>
    </source>
</evidence>
<reference evidence="3" key="1">
    <citation type="journal article" date="2023" name="Int. J. Syst. Evol. Microbiol.">
        <title>Claveliimonas bilis gen. nov., sp. nov., deoxycholic acid-producing bacteria isolated from human faeces, and reclassification of Sellimonas monacensis Zenner et al. 2021 as Claveliimonas monacensis comb. nov.</title>
        <authorList>
            <person name="Hisatomi A."/>
            <person name="Kastawa N.W.E.P.G."/>
            <person name="Song I."/>
            <person name="Ohkuma M."/>
            <person name="Fukiya S."/>
            <person name="Sakamoto M."/>
        </authorList>
    </citation>
    <scope>NUCLEOTIDE SEQUENCE [LARGE SCALE GENOMIC DNA]</scope>
    <source>
        <strain evidence="3">12BBH14</strain>
    </source>
</reference>
<keyword evidence="3" id="KW-1185">Reference proteome</keyword>
<evidence type="ECO:0008006" key="4">
    <source>
        <dbReference type="Google" id="ProtNLM"/>
    </source>
</evidence>
<protein>
    <recommendedName>
        <fullName evidence="4">DUF3789 domain-containing protein</fullName>
    </recommendedName>
</protein>
<keyword evidence="1" id="KW-0472">Membrane</keyword>
<keyword evidence="1" id="KW-0812">Transmembrane</keyword>
<sequence length="67" mass="7509">MDCQSFSGNPPAACQGKIPETLLQETEVRVNMIQFICGTMVGGMIGVAMMCLMQINRLYRHDREVDE</sequence>
<proteinExistence type="predicted"/>
<accession>A0ABN6Z078</accession>
<gene>
    <name evidence="2" type="ORF">Lac1_06350</name>
</gene>
<organism evidence="2 3">
    <name type="scientific">Claveliimonas bilis</name>
    <dbReference type="NCBI Taxonomy" id="3028070"/>
    <lineage>
        <taxon>Bacteria</taxon>
        <taxon>Bacillati</taxon>
        <taxon>Bacillota</taxon>
        <taxon>Clostridia</taxon>
        <taxon>Lachnospirales</taxon>
        <taxon>Lachnospiraceae</taxon>
        <taxon>Claveliimonas</taxon>
    </lineage>
</organism>
<dbReference type="Proteomes" id="UP001305815">
    <property type="component" value="Chromosome"/>
</dbReference>
<name>A0ABN6Z078_9FIRM</name>
<feature type="transmembrane region" description="Helical" evidence="1">
    <location>
        <begin position="32"/>
        <end position="53"/>
    </location>
</feature>
<dbReference type="InterPro" id="IPR024522">
    <property type="entry name" value="DUF3789"/>
</dbReference>
<evidence type="ECO:0000313" key="2">
    <source>
        <dbReference type="EMBL" id="BDZ76452.1"/>
    </source>
</evidence>
<keyword evidence="1" id="KW-1133">Transmembrane helix</keyword>
<dbReference type="EMBL" id="AP027742">
    <property type="protein sequence ID" value="BDZ76452.1"/>
    <property type="molecule type" value="Genomic_DNA"/>
</dbReference>
<dbReference type="Pfam" id="PF12664">
    <property type="entry name" value="DUF3789"/>
    <property type="match status" value="1"/>
</dbReference>